<dbReference type="VEuPathDB" id="FungiDB:yc1106_05219"/>
<dbReference type="EMBL" id="CP089276">
    <property type="protein sequence ID" value="USP77945.1"/>
    <property type="molecule type" value="Genomic_DNA"/>
</dbReference>
<dbReference type="OrthoDB" id="408373at2759"/>
<evidence type="ECO:0000256" key="3">
    <source>
        <dbReference type="ARBA" id="ARBA00023026"/>
    </source>
</evidence>
<name>A0A9Q8ZA37_CURCL</name>
<dbReference type="Pfam" id="PF00561">
    <property type="entry name" value="Abhydrolase_1"/>
    <property type="match status" value="1"/>
</dbReference>
<protein>
    <submittedName>
        <fullName evidence="6">Alpha/beta-hydrolase</fullName>
    </submittedName>
</protein>
<dbReference type="GO" id="GO:0017171">
    <property type="term" value="F:serine hydrolase activity"/>
    <property type="evidence" value="ECO:0007669"/>
    <property type="project" value="TreeGrafter"/>
</dbReference>
<evidence type="ECO:0000256" key="2">
    <source>
        <dbReference type="ARBA" id="ARBA00005668"/>
    </source>
</evidence>
<dbReference type="PANTHER" id="PTHR46331:SF2">
    <property type="entry name" value="VALACYCLOVIR HYDROLASE"/>
    <property type="match status" value="1"/>
</dbReference>
<accession>A0A9Q8ZA37</accession>
<dbReference type="Gene3D" id="3.40.50.1820">
    <property type="entry name" value="alpha/beta hydrolase"/>
    <property type="match status" value="1"/>
</dbReference>
<reference evidence="6" key="1">
    <citation type="submission" date="2021-12" db="EMBL/GenBank/DDBJ databases">
        <title>Curvularia clavata genome.</title>
        <authorList>
            <person name="Cao Y."/>
        </authorList>
    </citation>
    <scope>NUCLEOTIDE SEQUENCE</scope>
    <source>
        <strain evidence="6">Yc1106</strain>
    </source>
</reference>
<dbReference type="InterPro" id="IPR029058">
    <property type="entry name" value="AB_hydrolase_fold"/>
</dbReference>
<organism evidence="6 7">
    <name type="scientific">Curvularia clavata</name>
    <dbReference type="NCBI Taxonomy" id="95742"/>
    <lineage>
        <taxon>Eukaryota</taxon>
        <taxon>Fungi</taxon>
        <taxon>Dikarya</taxon>
        <taxon>Ascomycota</taxon>
        <taxon>Pezizomycotina</taxon>
        <taxon>Dothideomycetes</taxon>
        <taxon>Pleosporomycetidae</taxon>
        <taxon>Pleosporales</taxon>
        <taxon>Pleosporineae</taxon>
        <taxon>Pleosporaceae</taxon>
        <taxon>Curvularia</taxon>
    </lineage>
</organism>
<comment type="similarity">
    <text evidence="2">Belongs to the AB hydrolase superfamily. AKT2 hydrolase family.</text>
</comment>
<dbReference type="Proteomes" id="UP001056012">
    <property type="component" value="Chromosome 3"/>
</dbReference>
<feature type="domain" description="AB hydrolase-1" evidence="5">
    <location>
        <begin position="21"/>
        <end position="137"/>
    </location>
</feature>
<gene>
    <name evidence="6" type="ORF">yc1106_05219</name>
</gene>
<dbReference type="SUPFAM" id="SSF53474">
    <property type="entry name" value="alpha/beta-Hydrolases"/>
    <property type="match status" value="1"/>
</dbReference>
<keyword evidence="7" id="KW-1185">Reference proteome</keyword>
<proteinExistence type="inferred from homology"/>
<evidence type="ECO:0000313" key="6">
    <source>
        <dbReference type="EMBL" id="USP77945.1"/>
    </source>
</evidence>
<evidence type="ECO:0000259" key="5">
    <source>
        <dbReference type="Pfam" id="PF00561"/>
    </source>
</evidence>
<dbReference type="AlphaFoldDB" id="A0A9Q8ZA37"/>
<dbReference type="GO" id="GO:0005777">
    <property type="term" value="C:peroxisome"/>
    <property type="evidence" value="ECO:0007669"/>
    <property type="project" value="UniProtKB-SubCell"/>
</dbReference>
<dbReference type="PANTHER" id="PTHR46331">
    <property type="entry name" value="VALACYCLOVIR HYDROLASE"/>
    <property type="match status" value="1"/>
</dbReference>
<sequence length="280" mass="31167">MPHLTVPGAVLHYEVFGAGKPLFVFIPGADGRGSIFHPVAKLLATYYTTVCWDRRGYSQSYLVGAQDFQHRLQADADDAHRLIQHLSPTSVATVFGTSSGAVVAQQLLSTHPESVEKLISHEPPSFSLLPHEKQVQGRSLIDHIYNTYRSQGYESAMSVFTSGLSNGPEAEIMRSCMDAKRGDEIRANCLFWFEFELRQYTGAEVDIEGLRRSKDKLVLVAGEDSGDGPSVEPMRVLSEELQVQLLRVPGAHLGYVVDPAAFVRRLLDLRDNLRDNLRDR</sequence>
<comment type="subcellular location">
    <subcellularLocation>
        <location evidence="1">Peroxisome</location>
    </subcellularLocation>
</comment>
<keyword evidence="3" id="KW-0843">Virulence</keyword>
<evidence type="ECO:0000256" key="4">
    <source>
        <dbReference type="ARBA" id="ARBA00023140"/>
    </source>
</evidence>
<evidence type="ECO:0000313" key="7">
    <source>
        <dbReference type="Proteomes" id="UP001056012"/>
    </source>
</evidence>
<evidence type="ECO:0000256" key="1">
    <source>
        <dbReference type="ARBA" id="ARBA00004275"/>
    </source>
</evidence>
<dbReference type="InterPro" id="IPR000073">
    <property type="entry name" value="AB_hydrolase_1"/>
</dbReference>
<keyword evidence="4" id="KW-0576">Peroxisome</keyword>